<proteinExistence type="inferred from homology"/>
<dbReference type="AlphaFoldDB" id="A0A8K1YU95"/>
<organism evidence="3">
    <name type="scientific">Kumanoa mahlacensis</name>
    <dbReference type="NCBI Taxonomy" id="1196387"/>
    <lineage>
        <taxon>Eukaryota</taxon>
        <taxon>Rhodophyta</taxon>
        <taxon>Florideophyceae</taxon>
        <taxon>Nemaliophycidae</taxon>
        <taxon>Batrachospermales</taxon>
        <taxon>Batrachospermaceae</taxon>
        <taxon>Kumanoa</taxon>
    </lineage>
</organism>
<dbReference type="InterPro" id="IPR036904">
    <property type="entry name" value="NblA_sf"/>
</dbReference>
<keyword evidence="3" id="KW-0934">Plastid</keyword>
<reference evidence="3" key="1">
    <citation type="submission" date="2019-03" db="EMBL/GenBank/DDBJ databases">
        <title>Phycologia Chloroplast and mitochondrial genomes of Kumanoa mahlacensis.</title>
        <authorList>
            <person name="Fang K."/>
        </authorList>
    </citation>
    <scope>NUCLEOTIDE SEQUENCE</scope>
    <source>
        <strain evidence="3">SAS-FKP1701</strain>
    </source>
</reference>
<name>A0A8K1YU95_9FLOR</name>
<geneLocation type="chloroplast" evidence="3"/>
<protein>
    <recommendedName>
        <fullName evidence="2">Uncharacterized protein ycf18</fullName>
    </recommendedName>
</protein>
<gene>
    <name evidence="3" type="primary">nblA</name>
</gene>
<sequence>MDTNPSNNLTLEQQFQLILYKRKINNLSSTKSKQYLKLILRYMLIKDNIIKFLIKNKKF</sequence>
<accession>A0A8K1YU95</accession>
<dbReference type="Gene3D" id="1.10.287.670">
    <property type="entry name" value="Phycobilisome degradation protein NblA"/>
    <property type="match status" value="1"/>
</dbReference>
<comment type="similarity">
    <text evidence="1">Belongs to the ycf18/nblA family.</text>
</comment>
<dbReference type="Pfam" id="PF04485">
    <property type="entry name" value="NblA"/>
    <property type="match status" value="1"/>
</dbReference>
<dbReference type="EMBL" id="MK641509">
    <property type="protein sequence ID" value="UEQ11940.1"/>
    <property type="molecule type" value="Genomic_DNA"/>
</dbReference>
<evidence type="ECO:0000256" key="2">
    <source>
        <dbReference type="ARBA" id="ARBA00021553"/>
    </source>
</evidence>
<dbReference type="SUPFAM" id="SSF109859">
    <property type="entry name" value="NblA-like"/>
    <property type="match status" value="1"/>
</dbReference>
<dbReference type="InterPro" id="IPR007574">
    <property type="entry name" value="NblA"/>
</dbReference>
<evidence type="ECO:0000256" key="1">
    <source>
        <dbReference type="ARBA" id="ARBA00008091"/>
    </source>
</evidence>
<evidence type="ECO:0000313" key="3">
    <source>
        <dbReference type="EMBL" id="UEQ11940.1"/>
    </source>
</evidence>
<keyword evidence="3" id="KW-0150">Chloroplast</keyword>